<protein>
    <submittedName>
        <fullName evidence="1">Uncharacterized protein</fullName>
    </submittedName>
</protein>
<comment type="caution">
    <text evidence="1">The sequence shown here is derived from an EMBL/GenBank/DDBJ whole genome shotgun (WGS) entry which is preliminary data.</text>
</comment>
<evidence type="ECO:0000313" key="1">
    <source>
        <dbReference type="EMBL" id="KAG7316326.1"/>
    </source>
</evidence>
<dbReference type="EMBL" id="JAHKSW010000025">
    <property type="protein sequence ID" value="KAG7316326.1"/>
    <property type="molecule type" value="Genomic_DNA"/>
</dbReference>
<organism evidence="1 2">
    <name type="scientific">Hemibagrus wyckioides</name>
    <dbReference type="NCBI Taxonomy" id="337641"/>
    <lineage>
        <taxon>Eukaryota</taxon>
        <taxon>Metazoa</taxon>
        <taxon>Chordata</taxon>
        <taxon>Craniata</taxon>
        <taxon>Vertebrata</taxon>
        <taxon>Euteleostomi</taxon>
        <taxon>Actinopterygii</taxon>
        <taxon>Neopterygii</taxon>
        <taxon>Teleostei</taxon>
        <taxon>Ostariophysi</taxon>
        <taxon>Siluriformes</taxon>
        <taxon>Bagridae</taxon>
        <taxon>Hemibagrus</taxon>
    </lineage>
</organism>
<dbReference type="Proteomes" id="UP000824219">
    <property type="component" value="Linkage Group LG25"/>
</dbReference>
<proteinExistence type="predicted"/>
<reference evidence="1 2" key="1">
    <citation type="submission" date="2021-06" db="EMBL/GenBank/DDBJ databases">
        <title>Chromosome-level genome assembly of the red-tail catfish (Hemibagrus wyckioides).</title>
        <authorList>
            <person name="Shao F."/>
        </authorList>
    </citation>
    <scope>NUCLEOTIDE SEQUENCE [LARGE SCALE GENOMIC DNA]</scope>
    <source>
        <strain evidence="1">EC202008001</strain>
        <tissue evidence="1">Blood</tissue>
    </source>
</reference>
<sequence>MLVVFSAGILRRGGERSGSTRLVSLRAMFPHPATWACTKQHNTQSYFHILSSVSDAHFVPRVAESEKGRGRDGKIKEEVKLIGFDMQAVLQKSDVEVQDVTKIDK</sequence>
<accession>A0A9D3S9G3</accession>
<name>A0A9D3S9G3_9TELE</name>
<gene>
    <name evidence="1" type="ORF">KOW79_019867</name>
</gene>
<keyword evidence="2" id="KW-1185">Reference proteome</keyword>
<evidence type="ECO:0000313" key="2">
    <source>
        <dbReference type="Proteomes" id="UP000824219"/>
    </source>
</evidence>
<dbReference type="AlphaFoldDB" id="A0A9D3S9G3"/>